<dbReference type="EMBL" id="MLAW01000076">
    <property type="protein sequence ID" value="OJJ14780.1"/>
    <property type="molecule type" value="Genomic_DNA"/>
</dbReference>
<dbReference type="Proteomes" id="UP000183940">
    <property type="component" value="Unassembled WGS sequence"/>
</dbReference>
<name>A0A1L9QJN7_9CYAN</name>
<sequence>MTAIRVIPASAAGSTMGVNVIIRLLFDYRPHLIKLFRIKKQDHSITRYTFIAVFREPGSIGQLVALINEWGTASGQGDGVENTAETYGFSEIMTTIKQLKIRLLTVDWHTEIHEGWKQKLEVRPDPTVLKYRLSDWEGWLLEQIDTPWFPMQHLHEDDLDLRWMEHE</sequence>
<evidence type="ECO:0000313" key="1">
    <source>
        <dbReference type="EMBL" id="OJJ14780.1"/>
    </source>
</evidence>
<reference evidence="1" key="1">
    <citation type="submission" date="2016-10" db="EMBL/GenBank/DDBJ databases">
        <title>CRISPR-Cas defence system in Roseofilum reptotaenium: evidence of a bacteriophage-cyanobacterium arms race in the coral black band disease.</title>
        <authorList>
            <person name="Buerger P."/>
            <person name="Wood-Charlson E.M."/>
            <person name="Weynberg K.D."/>
            <person name="Willis B."/>
            <person name="Van Oppen M.J."/>
        </authorList>
    </citation>
    <scope>NUCLEOTIDE SEQUENCE [LARGE SCALE GENOMIC DNA]</scope>
    <source>
        <strain evidence="1">AO1-A</strain>
    </source>
</reference>
<protein>
    <submittedName>
        <fullName evidence="1">Uncharacterized protein</fullName>
    </submittedName>
</protein>
<dbReference type="AlphaFoldDB" id="A0A1L9QJN7"/>
<organism evidence="1 2">
    <name type="scientific">Roseofilum reptotaenium AO1-A</name>
    <dbReference type="NCBI Taxonomy" id="1925591"/>
    <lineage>
        <taxon>Bacteria</taxon>
        <taxon>Bacillati</taxon>
        <taxon>Cyanobacteriota</taxon>
        <taxon>Cyanophyceae</taxon>
        <taxon>Desertifilales</taxon>
        <taxon>Desertifilaceae</taxon>
        <taxon>Roseofilum</taxon>
    </lineage>
</organism>
<accession>A0A1L9QJN7</accession>
<keyword evidence="2" id="KW-1185">Reference proteome</keyword>
<gene>
    <name evidence="1" type="ORF">BI308_24810</name>
</gene>
<evidence type="ECO:0000313" key="2">
    <source>
        <dbReference type="Proteomes" id="UP000183940"/>
    </source>
</evidence>
<proteinExistence type="predicted"/>
<comment type="caution">
    <text evidence="1">The sequence shown here is derived from an EMBL/GenBank/DDBJ whole genome shotgun (WGS) entry which is preliminary data.</text>
</comment>